<evidence type="ECO:0008006" key="2">
    <source>
        <dbReference type="Google" id="ProtNLM"/>
    </source>
</evidence>
<gene>
    <name evidence="1" type="ORF">LCGC14_2203880</name>
</gene>
<sequence length="123" mass="13951">ELEARKAEFRSALQVYGAHMREMHGISYWIGRLEPALNAVMNSGDDVVITDVRYQNEADWIRALGGIIIRRVRSDGVGLEGAQAEHSSETELDGIKVDHTCNCNTIQRIQDHARFWLKEWGSL</sequence>
<feature type="non-terminal residue" evidence="1">
    <location>
        <position position="1"/>
    </location>
</feature>
<organism evidence="1">
    <name type="scientific">marine sediment metagenome</name>
    <dbReference type="NCBI Taxonomy" id="412755"/>
    <lineage>
        <taxon>unclassified sequences</taxon>
        <taxon>metagenomes</taxon>
        <taxon>ecological metagenomes</taxon>
    </lineage>
</organism>
<protein>
    <recommendedName>
        <fullName evidence="2">Dephospho-CoA kinase</fullName>
    </recommendedName>
</protein>
<dbReference type="AlphaFoldDB" id="A0A0F9DFS9"/>
<dbReference type="Gene3D" id="3.40.50.300">
    <property type="entry name" value="P-loop containing nucleotide triphosphate hydrolases"/>
    <property type="match status" value="1"/>
</dbReference>
<proteinExistence type="predicted"/>
<dbReference type="EMBL" id="LAZR01029101">
    <property type="protein sequence ID" value="KKL60578.1"/>
    <property type="molecule type" value="Genomic_DNA"/>
</dbReference>
<reference evidence="1" key="1">
    <citation type="journal article" date="2015" name="Nature">
        <title>Complex archaea that bridge the gap between prokaryotes and eukaryotes.</title>
        <authorList>
            <person name="Spang A."/>
            <person name="Saw J.H."/>
            <person name="Jorgensen S.L."/>
            <person name="Zaremba-Niedzwiedzka K."/>
            <person name="Martijn J."/>
            <person name="Lind A.E."/>
            <person name="van Eijk R."/>
            <person name="Schleper C."/>
            <person name="Guy L."/>
            <person name="Ettema T.J."/>
        </authorList>
    </citation>
    <scope>NUCLEOTIDE SEQUENCE</scope>
</reference>
<name>A0A0F9DFS9_9ZZZZ</name>
<dbReference type="InterPro" id="IPR027417">
    <property type="entry name" value="P-loop_NTPase"/>
</dbReference>
<evidence type="ECO:0000313" key="1">
    <source>
        <dbReference type="EMBL" id="KKL60578.1"/>
    </source>
</evidence>
<comment type="caution">
    <text evidence="1">The sequence shown here is derived from an EMBL/GenBank/DDBJ whole genome shotgun (WGS) entry which is preliminary data.</text>
</comment>
<accession>A0A0F9DFS9</accession>